<dbReference type="SUPFAM" id="SSF49503">
    <property type="entry name" value="Cupredoxins"/>
    <property type="match status" value="1"/>
</dbReference>
<proteinExistence type="predicted"/>
<dbReference type="InterPro" id="IPR052721">
    <property type="entry name" value="ET_Amicyanin"/>
</dbReference>
<dbReference type="InterPro" id="IPR028096">
    <property type="entry name" value="EfeO_Cupredoxin"/>
</dbReference>
<dbReference type="EMBL" id="JBEPMU010000003">
    <property type="protein sequence ID" value="MET3652334.1"/>
    <property type="molecule type" value="Genomic_DNA"/>
</dbReference>
<dbReference type="PANTHER" id="PTHR36507">
    <property type="entry name" value="BLL1555 PROTEIN"/>
    <property type="match status" value="1"/>
</dbReference>
<evidence type="ECO:0000313" key="8">
    <source>
        <dbReference type="Proteomes" id="UP001549184"/>
    </source>
</evidence>
<evidence type="ECO:0000313" key="7">
    <source>
        <dbReference type="EMBL" id="MET3652334.1"/>
    </source>
</evidence>
<dbReference type="PRINTS" id="PR00155">
    <property type="entry name" value="AMICYANIN"/>
</dbReference>
<dbReference type="Proteomes" id="UP001549184">
    <property type="component" value="Unassembled WGS sequence"/>
</dbReference>
<evidence type="ECO:0000256" key="5">
    <source>
        <dbReference type="SAM" id="SignalP"/>
    </source>
</evidence>
<keyword evidence="2" id="KW-0813">Transport</keyword>
<keyword evidence="4" id="KW-0249">Electron transport</keyword>
<dbReference type="InterPro" id="IPR002386">
    <property type="entry name" value="Amicyanin/Pseudoazurin"/>
</dbReference>
<keyword evidence="3" id="KW-0574">Periplasm</keyword>
<keyword evidence="5" id="KW-0732">Signal</keyword>
<evidence type="ECO:0000256" key="3">
    <source>
        <dbReference type="ARBA" id="ARBA00022764"/>
    </source>
</evidence>
<organism evidence="7 8">
    <name type="scientific">Dyella japonica</name>
    <dbReference type="NCBI Taxonomy" id="231455"/>
    <lineage>
        <taxon>Bacteria</taxon>
        <taxon>Pseudomonadati</taxon>
        <taxon>Pseudomonadota</taxon>
        <taxon>Gammaproteobacteria</taxon>
        <taxon>Lysobacterales</taxon>
        <taxon>Rhodanobacteraceae</taxon>
        <taxon>Dyella</taxon>
    </lineage>
</organism>
<protein>
    <submittedName>
        <fullName evidence="7">Plastocyanin</fullName>
    </submittedName>
</protein>
<evidence type="ECO:0000256" key="1">
    <source>
        <dbReference type="ARBA" id="ARBA00004418"/>
    </source>
</evidence>
<comment type="subcellular location">
    <subcellularLocation>
        <location evidence="1">Periplasm</location>
    </subcellularLocation>
</comment>
<name>A0ABV2JU24_9GAMM</name>
<dbReference type="RefSeq" id="WP_354013754.1">
    <property type="nucleotide sequence ID" value="NZ_JBEPMU010000003.1"/>
</dbReference>
<dbReference type="Pfam" id="PF13473">
    <property type="entry name" value="Cupredoxin_1"/>
    <property type="match status" value="1"/>
</dbReference>
<evidence type="ECO:0000256" key="2">
    <source>
        <dbReference type="ARBA" id="ARBA00022448"/>
    </source>
</evidence>
<feature type="signal peptide" evidence="5">
    <location>
        <begin position="1"/>
        <end position="26"/>
    </location>
</feature>
<reference evidence="7 8" key="1">
    <citation type="submission" date="2024-06" db="EMBL/GenBank/DDBJ databases">
        <title>Sorghum-associated microbial communities from plants grown in Nebraska, USA.</title>
        <authorList>
            <person name="Schachtman D."/>
        </authorList>
    </citation>
    <scope>NUCLEOTIDE SEQUENCE [LARGE SCALE GENOMIC DNA]</scope>
    <source>
        <strain evidence="7 8">1073</strain>
    </source>
</reference>
<feature type="chain" id="PRO_5046789396" evidence="5">
    <location>
        <begin position="27"/>
        <end position="119"/>
    </location>
</feature>
<dbReference type="Gene3D" id="2.60.40.420">
    <property type="entry name" value="Cupredoxins - blue copper proteins"/>
    <property type="match status" value="1"/>
</dbReference>
<evidence type="ECO:0000256" key="4">
    <source>
        <dbReference type="ARBA" id="ARBA00022982"/>
    </source>
</evidence>
<dbReference type="InterPro" id="IPR008972">
    <property type="entry name" value="Cupredoxin"/>
</dbReference>
<dbReference type="PANTHER" id="PTHR36507:SF1">
    <property type="entry name" value="BLL1555 PROTEIN"/>
    <property type="match status" value="1"/>
</dbReference>
<comment type="caution">
    <text evidence="7">The sequence shown here is derived from an EMBL/GenBank/DDBJ whole genome shotgun (WGS) entry which is preliminary data.</text>
</comment>
<keyword evidence="8" id="KW-1185">Reference proteome</keyword>
<feature type="domain" description="EfeO-type cupredoxin-like" evidence="6">
    <location>
        <begin position="15"/>
        <end position="118"/>
    </location>
</feature>
<accession>A0ABV2JU24</accession>
<gene>
    <name evidence="7" type="ORF">ABIC75_002066</name>
</gene>
<sequence>MNVMSWMLVVIATLVLSTAALSPVMAADAVATTTSAKPVAVNIQDFVFAPKTLTVSTGTRVVWTNRDEEPHVVVSAGNQFTPSKALDTNDSYAVTFDHPGTYTYYCAIHPMMVGTVIVK</sequence>
<evidence type="ECO:0000259" key="6">
    <source>
        <dbReference type="Pfam" id="PF13473"/>
    </source>
</evidence>